<dbReference type="AlphaFoldDB" id="Q9CA03"/>
<proteinExistence type="predicted"/>
<sequence length="963" mass="106492">MTDGFRYNGFSGIAYPFWLSSPPPPTPPHHPASAPPFQQSNPVESYDPAKEVFDPMMLYHDSYQRSPANWSNNPSYRENSRSQTPSSSFYADNTQHVLTHEDYAFAGNSGLRGEDSSYKDMLSPSGFYSSRESSSDFVSLPPTENFSERQRLNFEPTYSSATLAPVSSYADMLIRNSQDSFFTPIASSGVYSSSNAVDEKRPGYYFLGSDRSETMNVVSASRVEPYMCDTDCNPSFPMPNFITQALFDGSQTGLRVGDGRSFPSNSDVCSHAPQNFLGAQSSLQSSSVEPVNFDVLLGYGEATGHIKPLPENPNLPYPVVGSQGSRSPRSSYPLPSIINSSVSLIKDEVEGSGVSSLYQRPYTLVADSENGVSESSLKNATEDLNCHEPRSWSHFMVTSEGPSAPTMFSMGSESGGPSAPTMKADNENAQSAGNYKPPFEGSTTQPSEDVPTNQESCNLQKQTFDIMDRDKKIRSLTDVGLDLSSRSNADDVSTGRSPERHFCDQGDFPSPTSYPRVSSVVNAMHNLSEVLVYECFNNGSWLKLEQLENLDKVVDNLTKCLKKITDNKTTAGEATLPTQSMHVTCPNVVDLHEAATGVAKDFQRFSVKPLDSFGVKEPVDKNEMTQSIKNILASNFPDGEENHPQTLLYKNLWLETEAALCSTTCMARYHRIKNEIGNLKLNNKEISADAVSFMQEPSLNTQKSVPIMNANADKDTPESIIKHGSNCGKNAATMSHDASESSRINSDPVDAVLSVMSRSFTGGLEQTIRGNLRPDDATFAKIPDAIWQETSASTTENKHREVIDRFQILKEQETERKLKSQKLPDSDIDVIDRFQILKQQETNRKLKAQKCPETKKGDQEDKLEGSVMANMGRSSDVSDVMDRFQILKRREAEQVKKSLNSMDVDSDSENDQPQKRDHLWSDSLFPIRGHSQRETCAADTEQSASGKGYESPTSDWEHVIKDD</sequence>
<gene>
    <name evidence="2" type="primary">T1G12.19</name>
</gene>
<organism evidence="2">
    <name type="scientific">Arabidopsis thaliana</name>
    <name type="common">Mouse-ear cress</name>
    <dbReference type="NCBI Taxonomy" id="3702"/>
    <lineage>
        <taxon>Eukaryota</taxon>
        <taxon>Viridiplantae</taxon>
        <taxon>Streptophyta</taxon>
        <taxon>Embryophyta</taxon>
        <taxon>Tracheophyta</taxon>
        <taxon>Spermatophyta</taxon>
        <taxon>Magnoliopsida</taxon>
        <taxon>eudicotyledons</taxon>
        <taxon>Gunneridae</taxon>
        <taxon>Pentapetalae</taxon>
        <taxon>rosids</taxon>
        <taxon>malvids</taxon>
        <taxon>Brassicales</taxon>
        <taxon>Brassicaceae</taxon>
        <taxon>Camelineae</taxon>
        <taxon>Arabidopsis</taxon>
    </lineage>
</organism>
<feature type="region of interest" description="Disordered" evidence="1">
    <location>
        <begin position="845"/>
        <end position="868"/>
    </location>
</feature>
<dbReference type="EMBL" id="AC012329">
    <property type="protein sequence ID" value="AAG52178.1"/>
    <property type="molecule type" value="Genomic_DNA"/>
</dbReference>
<dbReference type="PANTHER" id="PTHR34361:SF2">
    <property type="entry name" value="OS08G0157800 PROTEIN"/>
    <property type="match status" value="1"/>
</dbReference>
<accession>Q9CA03</accession>
<reference key="2">
    <citation type="journal article" date="2000" name="Nature">
        <title>Sequence and analysis of chromosome 3 of the plant Arabidopsis thaliana.</title>
        <authorList>
            <consortium name="European Union Chromosome 3 Arabidopsis Sequencing Consortium"/>
            <consortium name="Institute for Genomic Research"/>
            <consortium name="Kazusa DNA Research Institute"/>
            <person name="Salanoubat M."/>
            <person name="Lemcke K."/>
            <person name="Rieger M."/>
            <person name="Ansorge W."/>
            <person name="Unseld M."/>
            <person name="Fartmann B."/>
            <person name="Valle G."/>
            <person name="Blocker H."/>
            <person name="Perez-Alonso M."/>
            <person name="Obermaier B."/>
            <person name="Delseny M."/>
            <person name="Boutry M."/>
            <person name="Grivell L.A."/>
            <person name="Mache R."/>
            <person name="Puigdomenech P."/>
            <person name="De Simone V."/>
            <person name="Choisne N."/>
            <person name="Artiguenave F."/>
            <person name="Robert C."/>
            <person name="Brottier P."/>
            <person name="Wincker P."/>
            <person name="Cattolico L."/>
            <person name="Weissenbach J."/>
            <person name="Saurin W."/>
            <person name="Quetier F."/>
            <person name="Schafer M."/>
            <person name="Muller-Auer S."/>
            <person name="Gabel C."/>
            <person name="Fuchs M."/>
            <person name="Benes V."/>
            <person name="Wurmbach E."/>
            <person name="Drzonek H."/>
            <person name="Erfle H."/>
            <person name="Jordan N."/>
            <person name="Bangert S."/>
            <person name="Wiedelmann R."/>
            <person name="Kranz H."/>
            <person name="Voss H."/>
            <person name="Holland R."/>
            <person name="Brandt P."/>
            <person name="Nyakatura G."/>
            <person name="Vezzi A."/>
            <person name="D'Angelo M."/>
            <person name="Pallavicini A."/>
            <person name="Toppo S."/>
            <person name="Simionati B."/>
            <person name="Conrad A."/>
            <person name="Hornischer K."/>
            <person name="Kauer G."/>
            <person name="Lohnert T.H."/>
            <person name="Nordsiek G."/>
            <person name="Reichelt J."/>
            <person name="Scharfe M."/>
            <person name="Schon O."/>
            <person name="Bargues M."/>
            <person name="Terol J."/>
            <person name="Climent J."/>
            <person name="Navarro P."/>
            <person name="Collado C."/>
            <person name="Perez-Perez A."/>
            <person name="Ottenwalder B."/>
            <person name="Duchemin D."/>
            <person name="Cooke R."/>
            <person name="Laudie M."/>
            <person name="Berger-Llauro C."/>
            <person name="Purnelle B."/>
            <person name="Masuy D."/>
            <person name="de Haan M."/>
            <person name="Maarse A.C."/>
            <person name="Alcaraz J.P."/>
            <person name="Cottet A."/>
            <person name="Casacuberta E."/>
            <person name="Monfort A."/>
            <person name="Argiriou A."/>
            <person name="flores M."/>
            <person name="Liguori R."/>
            <person name="Vitale D."/>
            <person name="Mannhaupt G."/>
            <person name="Haase D."/>
            <person name="Schoof H."/>
            <person name="Rudd S."/>
            <person name="Zaccaria P."/>
            <person name="Mewes H.W."/>
            <person name="Mayer K.F."/>
            <person name="Kaul S."/>
            <person name="Town C.D."/>
            <person name="Koo H.L."/>
            <person name="Tallon L.J."/>
            <person name="Jenkins J."/>
            <person name="Rooney T."/>
            <person name="Rizzo M."/>
            <person name="Walts A."/>
            <person name="Utterback T."/>
            <person name="Fujii C.Y."/>
            <person name="Shea T.P."/>
            <person name="Creasy T.H."/>
            <person name="Haas B."/>
            <person name="Maiti R."/>
            <person name="Wu D."/>
            <person name="Peterson J."/>
            <person name="Van Aken S."/>
            <person name="Pai G."/>
            <person name="Militscher J."/>
            <person name="Sellers P."/>
            <person name="Gill J.E."/>
            <person name="Feldblyum T.V."/>
            <person name="Preuss D."/>
            <person name="Lin X."/>
            <person name="Nierman W.C."/>
            <person name="Salzberg S.L."/>
            <person name="White O."/>
            <person name="Venter J.C."/>
            <person name="Fraser C.M."/>
            <person name="Kaneko T."/>
            <person name="Nakamura Y."/>
            <person name="Sato S."/>
            <person name="Kato T."/>
            <person name="Asamizu E."/>
            <person name="Sasamoto S."/>
            <person name="Kimura T."/>
            <person name="Idesawa K."/>
            <person name="Kawashima K."/>
            <person name="Kishida Y."/>
            <person name="Kiyokawa C."/>
            <person name="Kohara M."/>
            <person name="Matsumoto M."/>
            <person name="Matsuno A."/>
            <person name="Muraki A."/>
            <person name="Nakayama S."/>
            <person name="Nakazaki N."/>
            <person name="Shinpo S."/>
            <person name="Takeuchi C."/>
            <person name="Wada T."/>
            <person name="Watanabe A."/>
            <person name="Yamada M."/>
            <person name="Yasuda M."/>
            <person name="Tabata S."/>
        </authorList>
    </citation>
    <scope>NUCLEOTIDE SEQUENCE [LARGE SCALE GENOMIC DNA]</scope>
    <source>
        <strain>cv. Columbia</strain>
    </source>
</reference>
<feature type="region of interest" description="Disordered" evidence="1">
    <location>
        <begin position="895"/>
        <end position="963"/>
    </location>
</feature>
<name>Q9CA03_ARATH</name>
<feature type="compositionally biased region" description="Pro residues" evidence="1">
    <location>
        <begin position="21"/>
        <end position="34"/>
    </location>
</feature>
<reference evidence="2" key="3">
    <citation type="submission" date="2001-01" db="EMBL/GenBank/DDBJ databases">
        <authorList>
            <person name="Town C.D."/>
            <person name="Kaul S."/>
        </authorList>
    </citation>
    <scope>NUCLEOTIDE SEQUENCE</scope>
</reference>
<reference evidence="2" key="1">
    <citation type="submission" date="1999-10" db="EMBL/GenBank/DDBJ databases">
        <title>Arabidopsis thaliana chromosome 1 BAC T1G12 genomic sequence.</title>
        <authorList>
            <person name="Lin X."/>
            <person name="Kaul S."/>
            <person name="Town C.D."/>
            <person name="Benito M."/>
            <person name="Creasy T.H."/>
            <person name="Haas B.J."/>
            <person name="Wu D."/>
            <person name="Maiti R."/>
            <person name="Ronning C.M."/>
            <person name="Koo H."/>
            <person name="Fujii C.Y."/>
            <person name="Utterback T.R."/>
            <person name="Barnstead M.E."/>
            <person name="Bowman C.L."/>
            <person name="White O."/>
            <person name="Nierman W.C."/>
            <person name="Fraser C.M."/>
        </authorList>
    </citation>
    <scope>NUCLEOTIDE SEQUENCE</scope>
</reference>
<feature type="compositionally biased region" description="Polar residues" evidence="1">
    <location>
        <begin position="486"/>
        <end position="496"/>
    </location>
</feature>
<protein>
    <submittedName>
        <fullName evidence="2">Uncharacterized protein T1G12.19</fullName>
    </submittedName>
</protein>
<feature type="compositionally biased region" description="Basic and acidic residues" evidence="1">
    <location>
        <begin position="850"/>
        <end position="864"/>
    </location>
</feature>
<feature type="region of interest" description="Disordered" evidence="1">
    <location>
        <begin position="21"/>
        <end position="48"/>
    </location>
</feature>
<evidence type="ECO:0000256" key="1">
    <source>
        <dbReference type="SAM" id="MobiDB-lite"/>
    </source>
</evidence>
<feature type="compositionally biased region" description="Polar residues" evidence="1">
    <location>
        <begin position="441"/>
        <end position="455"/>
    </location>
</feature>
<evidence type="ECO:0000313" key="2">
    <source>
        <dbReference type="EMBL" id="AAG52178.1"/>
    </source>
</evidence>
<feature type="region of interest" description="Disordered" evidence="1">
    <location>
        <begin position="486"/>
        <end position="508"/>
    </location>
</feature>
<dbReference type="PANTHER" id="PTHR34361">
    <property type="entry name" value="OS08G0157800 PROTEIN"/>
    <property type="match status" value="1"/>
</dbReference>
<feature type="region of interest" description="Disordered" evidence="1">
    <location>
        <begin position="409"/>
        <end position="455"/>
    </location>
</feature>
<feature type="region of interest" description="Disordered" evidence="1">
    <location>
        <begin position="67"/>
        <end position="89"/>
    </location>
</feature>
<dbReference type="ExpressionAtlas" id="Q9CA03">
    <property type="expression patterns" value="baseline and differential"/>
</dbReference>